<feature type="transmembrane region" description="Helical" evidence="2">
    <location>
        <begin position="487"/>
        <end position="504"/>
    </location>
</feature>
<dbReference type="Proteomes" id="UP001501425">
    <property type="component" value="Unassembled WGS sequence"/>
</dbReference>
<feature type="region of interest" description="Disordered" evidence="1">
    <location>
        <begin position="266"/>
        <end position="288"/>
    </location>
</feature>
<sequence length="542" mass="60362">MLTEDVPGVTDRVWSCAHDALPERDVCPFHCPPDERPPDLDETDAFRSCLARAATADDQRRSRRLCQFIDATFEELAFRGTTVGGEVNHAINLAHAEIGESDWTDATFRQPIRCSHATFTGPLTLRDARFERSGGFRNATFEGDVQLRGGVFAGPAVFKHADFRGDARLWYTQFEAHANFRRARFRDVAYFEAVDFTDYARFTRATFDGETTFKLAEFDDDADFDGARFRGDHGFRRASFDRITDFSDALVEGPLDLSTAEVATLELTPSAEAGDRREDAHTDEGSAETQCVNLREATVGSGTLGQPASGSVLYDCTDATLGDVSFTDPDGGPVCDRVRFARTRFEDFVFENDDLDPAAAGWRLSEVADPGALPEASRGAPDTETLRQTFLNAKNGADETGNNTAASAFFYRELTYRRRRYAELARDGTRRWRDRAADATKWGRNLALMLSTGYGERPDRVVYSSVTIIVFFALLYARFLSDVEYAPVDYVVFSFQSFITFILGTPPAGTARSVEVLSAVEGFVGAFFIALFVFTFTRRINR</sequence>
<reference evidence="3" key="1">
    <citation type="journal article" date="2014" name="Int. J. Syst. Evol. Microbiol.">
        <title>Complete genome sequence of Corynebacterium casei LMG S-19264T (=DSM 44701T), isolated from a smear-ripened cheese.</title>
        <authorList>
            <consortium name="US DOE Joint Genome Institute (JGI-PGF)"/>
            <person name="Walter F."/>
            <person name="Albersmeier A."/>
            <person name="Kalinowski J."/>
            <person name="Ruckert C."/>
        </authorList>
    </citation>
    <scope>NUCLEOTIDE SEQUENCE</scope>
    <source>
        <strain evidence="3">JCM 14265</strain>
    </source>
</reference>
<dbReference type="EMBL" id="BAAADQ010000009">
    <property type="protein sequence ID" value="GAA0543592.1"/>
    <property type="molecule type" value="Genomic_DNA"/>
</dbReference>
<keyword evidence="2" id="KW-0812">Transmembrane</keyword>
<keyword evidence="2" id="KW-0472">Membrane</keyword>
<gene>
    <name evidence="3" type="ORF">GCM10008994_18210</name>
</gene>
<dbReference type="InterPro" id="IPR001646">
    <property type="entry name" value="5peptide_repeat"/>
</dbReference>
<dbReference type="Pfam" id="PF13576">
    <property type="entry name" value="Pentapeptide_3"/>
    <property type="match status" value="2"/>
</dbReference>
<evidence type="ECO:0000256" key="1">
    <source>
        <dbReference type="SAM" id="MobiDB-lite"/>
    </source>
</evidence>
<organism evidence="3 4">
    <name type="scientific">Halorubrum ejinorense</name>
    <dbReference type="NCBI Taxonomy" id="425309"/>
    <lineage>
        <taxon>Archaea</taxon>
        <taxon>Methanobacteriati</taxon>
        <taxon>Methanobacteriota</taxon>
        <taxon>Stenosarchaea group</taxon>
        <taxon>Halobacteria</taxon>
        <taxon>Halobacteriales</taxon>
        <taxon>Haloferacaceae</taxon>
        <taxon>Halorubrum</taxon>
    </lineage>
</organism>
<proteinExistence type="predicted"/>
<feature type="transmembrane region" description="Helical" evidence="2">
    <location>
        <begin position="461"/>
        <end position="480"/>
    </location>
</feature>
<evidence type="ECO:0000313" key="4">
    <source>
        <dbReference type="Proteomes" id="UP001501425"/>
    </source>
</evidence>
<protein>
    <submittedName>
        <fullName evidence="3">Pentapeptide repeat-containing protein</fullName>
    </submittedName>
</protein>
<dbReference type="Gene3D" id="2.160.20.80">
    <property type="entry name" value="E3 ubiquitin-protein ligase SopA"/>
    <property type="match status" value="1"/>
</dbReference>
<reference evidence="3" key="2">
    <citation type="submission" date="2023-12" db="EMBL/GenBank/DDBJ databases">
        <authorList>
            <person name="Sun Q."/>
            <person name="Inoue M."/>
        </authorList>
    </citation>
    <scope>NUCLEOTIDE SEQUENCE</scope>
    <source>
        <strain evidence="3">JCM 14265</strain>
    </source>
</reference>
<accession>A0AAV3STK0</accession>
<evidence type="ECO:0000313" key="3">
    <source>
        <dbReference type="EMBL" id="GAA0543592.1"/>
    </source>
</evidence>
<feature type="transmembrane region" description="Helical" evidence="2">
    <location>
        <begin position="516"/>
        <end position="536"/>
    </location>
</feature>
<name>A0AAV3STK0_9EURY</name>
<evidence type="ECO:0000256" key="2">
    <source>
        <dbReference type="SAM" id="Phobius"/>
    </source>
</evidence>
<dbReference type="AlphaFoldDB" id="A0AAV3STK0"/>
<keyword evidence="2" id="KW-1133">Transmembrane helix</keyword>
<feature type="compositionally biased region" description="Basic and acidic residues" evidence="1">
    <location>
        <begin position="273"/>
        <end position="284"/>
    </location>
</feature>
<comment type="caution">
    <text evidence="3">The sequence shown here is derived from an EMBL/GenBank/DDBJ whole genome shotgun (WGS) entry which is preliminary data.</text>
</comment>